<accession>A0ABN8RJ59</accession>
<comment type="caution">
    <text evidence="2">The sequence shown here is derived from an EMBL/GenBank/DDBJ whole genome shotgun (WGS) entry which is preliminary data.</text>
</comment>
<keyword evidence="3" id="KW-1185">Reference proteome</keyword>
<protein>
    <submittedName>
        <fullName evidence="2">Uncharacterized protein</fullName>
    </submittedName>
</protein>
<name>A0ABN8RJ59_9CNID</name>
<proteinExistence type="predicted"/>
<sequence length="116" mass="14133">MDDKYVEDILSILKNSFQKILKKDTSQLPHEEMNSREILACRRQVLSREQREGERQKARVNTCRASEDDHQRERVRSRRRRQNFSEESRQVERVRARRRRENYSENAGKQNETELE</sequence>
<reference evidence="2 3" key="1">
    <citation type="submission" date="2022-05" db="EMBL/GenBank/DDBJ databases">
        <authorList>
            <consortium name="Genoscope - CEA"/>
            <person name="William W."/>
        </authorList>
    </citation>
    <scope>NUCLEOTIDE SEQUENCE [LARGE SCALE GENOMIC DNA]</scope>
</reference>
<dbReference type="EMBL" id="CALNXI010001866">
    <property type="protein sequence ID" value="CAH3178619.1"/>
    <property type="molecule type" value="Genomic_DNA"/>
</dbReference>
<feature type="region of interest" description="Disordered" evidence="1">
    <location>
        <begin position="47"/>
        <end position="116"/>
    </location>
</feature>
<organism evidence="2 3">
    <name type="scientific">Porites evermanni</name>
    <dbReference type="NCBI Taxonomy" id="104178"/>
    <lineage>
        <taxon>Eukaryota</taxon>
        <taxon>Metazoa</taxon>
        <taxon>Cnidaria</taxon>
        <taxon>Anthozoa</taxon>
        <taxon>Hexacorallia</taxon>
        <taxon>Scleractinia</taxon>
        <taxon>Fungiina</taxon>
        <taxon>Poritidae</taxon>
        <taxon>Porites</taxon>
    </lineage>
</organism>
<feature type="compositionally biased region" description="Basic and acidic residues" evidence="1">
    <location>
        <begin position="83"/>
        <end position="94"/>
    </location>
</feature>
<evidence type="ECO:0000313" key="2">
    <source>
        <dbReference type="EMBL" id="CAH3178619.1"/>
    </source>
</evidence>
<evidence type="ECO:0000313" key="3">
    <source>
        <dbReference type="Proteomes" id="UP001159427"/>
    </source>
</evidence>
<feature type="compositionally biased region" description="Basic and acidic residues" evidence="1">
    <location>
        <begin position="47"/>
        <end position="57"/>
    </location>
</feature>
<feature type="compositionally biased region" description="Basic and acidic residues" evidence="1">
    <location>
        <begin position="65"/>
        <end position="74"/>
    </location>
</feature>
<dbReference type="Proteomes" id="UP001159427">
    <property type="component" value="Unassembled WGS sequence"/>
</dbReference>
<evidence type="ECO:0000256" key="1">
    <source>
        <dbReference type="SAM" id="MobiDB-lite"/>
    </source>
</evidence>
<gene>
    <name evidence="2" type="ORF">PEVE_00011869</name>
</gene>